<gene>
    <name evidence="1" type="ORF">Tsubulata_043282</name>
</gene>
<dbReference type="AlphaFoldDB" id="A0A9Q0JM19"/>
<evidence type="ECO:0000313" key="2">
    <source>
        <dbReference type="Proteomes" id="UP001141552"/>
    </source>
</evidence>
<name>A0A9Q0JM19_9ROSI</name>
<organism evidence="1 2">
    <name type="scientific">Turnera subulata</name>
    <dbReference type="NCBI Taxonomy" id="218843"/>
    <lineage>
        <taxon>Eukaryota</taxon>
        <taxon>Viridiplantae</taxon>
        <taxon>Streptophyta</taxon>
        <taxon>Embryophyta</taxon>
        <taxon>Tracheophyta</taxon>
        <taxon>Spermatophyta</taxon>
        <taxon>Magnoliopsida</taxon>
        <taxon>eudicotyledons</taxon>
        <taxon>Gunneridae</taxon>
        <taxon>Pentapetalae</taxon>
        <taxon>rosids</taxon>
        <taxon>fabids</taxon>
        <taxon>Malpighiales</taxon>
        <taxon>Passifloraceae</taxon>
        <taxon>Turnera</taxon>
    </lineage>
</organism>
<reference evidence="1" key="1">
    <citation type="submission" date="2022-02" db="EMBL/GenBank/DDBJ databases">
        <authorList>
            <person name="Henning P.M."/>
            <person name="McCubbin A.G."/>
            <person name="Shore J.S."/>
        </authorList>
    </citation>
    <scope>NUCLEOTIDE SEQUENCE</scope>
    <source>
        <strain evidence="1">F60SS</strain>
        <tissue evidence="1">Leaves</tissue>
    </source>
</reference>
<dbReference type="Proteomes" id="UP001141552">
    <property type="component" value="Unassembled WGS sequence"/>
</dbReference>
<protein>
    <submittedName>
        <fullName evidence="1">Uncharacterized protein</fullName>
    </submittedName>
</protein>
<accession>A0A9Q0JM19</accession>
<proteinExistence type="predicted"/>
<sequence length="71" mass="8207">MYQYNQQHRFLQGEYFARRGVMLMETHGRNVCQSAMKYATRILCSRTSSGVLTLIVLPELPLTLRNVSMPV</sequence>
<keyword evidence="2" id="KW-1185">Reference proteome</keyword>
<reference evidence="1" key="2">
    <citation type="journal article" date="2023" name="Plants (Basel)">
        <title>Annotation of the Turnera subulata (Passifloraceae) Draft Genome Reveals the S-Locus Evolved after the Divergence of Turneroideae from Passifloroideae in a Stepwise Manner.</title>
        <authorList>
            <person name="Henning P.M."/>
            <person name="Roalson E.H."/>
            <person name="Mir W."/>
            <person name="McCubbin A.G."/>
            <person name="Shore J.S."/>
        </authorList>
    </citation>
    <scope>NUCLEOTIDE SEQUENCE</scope>
    <source>
        <strain evidence="1">F60SS</strain>
    </source>
</reference>
<comment type="caution">
    <text evidence="1">The sequence shown here is derived from an EMBL/GenBank/DDBJ whole genome shotgun (WGS) entry which is preliminary data.</text>
</comment>
<dbReference type="EMBL" id="JAKUCV010001401">
    <property type="protein sequence ID" value="KAJ4846569.1"/>
    <property type="molecule type" value="Genomic_DNA"/>
</dbReference>
<evidence type="ECO:0000313" key="1">
    <source>
        <dbReference type="EMBL" id="KAJ4846569.1"/>
    </source>
</evidence>